<evidence type="ECO:0000313" key="2">
    <source>
        <dbReference type="EMBL" id="WEE28327.1"/>
    </source>
</evidence>
<dbReference type="InterPro" id="IPR006944">
    <property type="entry name" value="Phage/GTA_portal"/>
</dbReference>
<dbReference type="EMBL" id="CP118942">
    <property type="protein sequence ID" value="WEE28327.1"/>
    <property type="molecule type" value="Genomic_DNA"/>
</dbReference>
<reference evidence="2" key="1">
    <citation type="submission" date="2023-02" db="EMBL/GenBank/DDBJ databases">
        <title>The sequence of Aeromonas hydrophila K533.</title>
        <authorList>
            <person name="Luo X."/>
        </authorList>
    </citation>
    <scope>NUCLEOTIDE SEQUENCE</scope>
    <source>
        <strain evidence="2">K533</strain>
    </source>
</reference>
<dbReference type="NCBIfam" id="TIGR01537">
    <property type="entry name" value="portal_HK97"/>
    <property type="match status" value="1"/>
</dbReference>
<dbReference type="Proteomes" id="UP001214666">
    <property type="component" value="Chromosome"/>
</dbReference>
<name>A0AAX3PB47_AERHY</name>
<organism evidence="2 3">
    <name type="scientific">Aeromonas hydrophila</name>
    <dbReference type="NCBI Taxonomy" id="644"/>
    <lineage>
        <taxon>Bacteria</taxon>
        <taxon>Pseudomonadati</taxon>
        <taxon>Pseudomonadota</taxon>
        <taxon>Gammaproteobacteria</taxon>
        <taxon>Aeromonadales</taxon>
        <taxon>Aeromonadaceae</taxon>
        <taxon>Aeromonas</taxon>
    </lineage>
</organism>
<gene>
    <name evidence="2" type="ORF">PY771_08415</name>
</gene>
<feature type="region of interest" description="Disordered" evidence="1">
    <location>
        <begin position="400"/>
        <end position="441"/>
    </location>
</feature>
<feature type="compositionally biased region" description="Basic and acidic residues" evidence="1">
    <location>
        <begin position="406"/>
        <end position="416"/>
    </location>
</feature>
<feature type="compositionally biased region" description="Basic and acidic residues" evidence="1">
    <location>
        <begin position="432"/>
        <end position="441"/>
    </location>
</feature>
<dbReference type="AlphaFoldDB" id="A0AAX3PB47"/>
<accession>A0AAX3PB47</accession>
<proteinExistence type="predicted"/>
<evidence type="ECO:0000256" key="1">
    <source>
        <dbReference type="SAM" id="MobiDB-lite"/>
    </source>
</evidence>
<sequence>MNNKSQLNHGTVEVKSITAQEIMSRYSMAPAPQRVTDPTVLACIKIIAETVGKLPAYLYRETETGDERIHQDKMLKVLTKKPNDFQTMQAFLEMIIYHLCSDGNFYAVIQRNGKKIVSFLPIENPSCVTPQLRNGELIYSLSLNPQMGIQGYKTEYSKDEVLHIKMASGTLLKGIGCIQQAYPSIALSQVQREHSLRFAEKSSVPAGIVSINDPDAYEGDALEETIDTLKGSFAAGATATGELAVMLGDVKFTPVSFSNADSQFLESRQFGKSEICAIFRVPEHFLSSAASVKYSNYGQAMLSFYTETISPYIARIQAAFNDHLDDLGMCFALDEAELKRGDVDQQRNNVTQLWNAGLITWNEARAELNRIRNDEGDRFKIQRNNEFVGTFEEIQELQRAAVNAEAPKETEPKEPVEEPENNNNNEGINNESEEKLPLQAE</sequence>
<protein>
    <submittedName>
        <fullName evidence="2">Phage portal protein</fullName>
    </submittedName>
</protein>
<evidence type="ECO:0000313" key="3">
    <source>
        <dbReference type="Proteomes" id="UP001214666"/>
    </source>
</evidence>
<dbReference type="RefSeq" id="WP_234664825.1">
    <property type="nucleotide sequence ID" value="NZ_CP118942.1"/>
</dbReference>
<dbReference type="InterPro" id="IPR006427">
    <property type="entry name" value="Portal_HK97"/>
</dbReference>
<dbReference type="Pfam" id="PF04860">
    <property type="entry name" value="Phage_portal"/>
    <property type="match status" value="1"/>
</dbReference>
<feature type="compositionally biased region" description="Low complexity" evidence="1">
    <location>
        <begin position="421"/>
        <end position="430"/>
    </location>
</feature>